<keyword evidence="2" id="KW-1185">Reference proteome</keyword>
<accession>A0A2G5NVY0</accession>
<evidence type="ECO:0000313" key="1">
    <source>
        <dbReference type="EMBL" id="RAI79090.1"/>
    </source>
</evidence>
<organism evidence="1 2">
    <name type="scientific">Macrococcoides goetzii</name>
    <dbReference type="NCBI Taxonomy" id="1891097"/>
    <lineage>
        <taxon>Bacteria</taxon>
        <taxon>Bacillati</taxon>
        <taxon>Bacillota</taxon>
        <taxon>Bacilli</taxon>
        <taxon>Bacillales</taxon>
        <taxon>Staphylococcaceae</taxon>
        <taxon>Macrococcoides</taxon>
    </lineage>
</organism>
<name>A0A2G5NVY0_9STAP</name>
<reference evidence="1 2" key="1">
    <citation type="journal article" date="2018" name="Front. Microbiol.">
        <title>Description and Comparative Genomics of Macrococcus caseolyticus subsp. hominis subsp. nov., Macrococcus goetzii sp. nov., Macrococcus epidermidis sp. nov., and Macrococcus bohemicus sp. nov., Novel Macrococci From Human Clinical Material With Virulence Potential and Suspected Uptake of Foreign DNA by Natural Transformation.</title>
        <authorList>
            <person name="Maslanova I."/>
            <person name="Wertheimer Z."/>
            <person name="Sedlacek I."/>
            <person name="Svec P."/>
            <person name="Indrakova A."/>
            <person name="Kovarovic V."/>
            <person name="Schumann P."/>
            <person name="Sproer C."/>
            <person name="Kralova S."/>
            <person name="Sedo O."/>
            <person name="Kristofova L."/>
            <person name="Vrbovska V."/>
            <person name="Fuzik T."/>
            <person name="Petras P."/>
            <person name="Zdrahal Z."/>
            <person name="Ruzickova V."/>
            <person name="Doskar J."/>
            <person name="Pantucek R."/>
        </authorList>
    </citation>
    <scope>NUCLEOTIDE SEQUENCE [LARGE SCALE GENOMIC DNA]</scope>
    <source>
        <strain evidence="1 2">CCM 4927</strain>
    </source>
</reference>
<proteinExistence type="predicted"/>
<dbReference type="RefSeq" id="WP_099577223.1">
    <property type="nucleotide sequence ID" value="NZ_MJBI02000011.1"/>
</dbReference>
<sequence length="255" mass="30416">MNTIDMYLALDDMNKKYPDLKLNEADQLILRTLIYTNYALDSVEYITGQDKQSILDVYQKIMTSQIPLMSGRVDDRRHKKAALTKPRSFKRLDMVEFLKQELRTENPNIEFISLKYNVLTCQIGERYFTIYVSTSRDYEFLRDEELIIKKRVAAWHKGDEQIFSDHDYYALMVKVDERSEYITDNPSGIEYLLLSQQEIQEWLKQKSKNQSGMINCYVHYIQEKNGTVIRKIEDSRETPKISLMRYHRRGYRISE</sequence>
<comment type="caution">
    <text evidence="1">The sequence shown here is derived from an EMBL/GenBank/DDBJ whole genome shotgun (WGS) entry which is preliminary data.</text>
</comment>
<dbReference type="AlphaFoldDB" id="A0A2G5NVY0"/>
<dbReference type="Proteomes" id="UP000229523">
    <property type="component" value="Unassembled WGS sequence"/>
</dbReference>
<gene>
    <name evidence="1" type="ORF">BFS35_012800</name>
</gene>
<protein>
    <submittedName>
        <fullName evidence="1">Uncharacterized protein</fullName>
    </submittedName>
</protein>
<dbReference type="EMBL" id="MJBI02000011">
    <property type="protein sequence ID" value="RAI79090.1"/>
    <property type="molecule type" value="Genomic_DNA"/>
</dbReference>
<evidence type="ECO:0000313" key="2">
    <source>
        <dbReference type="Proteomes" id="UP000229523"/>
    </source>
</evidence>